<dbReference type="PANTHER" id="PTHR45661">
    <property type="entry name" value="SURFACE ANTIGEN"/>
    <property type="match status" value="1"/>
</dbReference>
<protein>
    <recommendedName>
        <fullName evidence="3">Leucine rich repeat (LRR) protein</fullName>
    </recommendedName>
</protein>
<gene>
    <name evidence="1" type="ORF">Tsumi_08810</name>
</gene>
<dbReference type="Proteomes" id="UP001628220">
    <property type="component" value="Unassembled WGS sequence"/>
</dbReference>
<keyword evidence="2" id="KW-1185">Reference proteome</keyword>
<dbReference type="InterPro" id="IPR053139">
    <property type="entry name" value="Surface_bspA-like"/>
</dbReference>
<proteinExistence type="predicted"/>
<dbReference type="Gene3D" id="3.80.10.10">
    <property type="entry name" value="Ribonuclease Inhibitor"/>
    <property type="match status" value="2"/>
</dbReference>
<dbReference type="EMBL" id="BAAFSF010000001">
    <property type="protein sequence ID" value="GAB1251777.1"/>
    <property type="molecule type" value="Genomic_DNA"/>
</dbReference>
<comment type="caution">
    <text evidence="1">The sequence shown here is derived from an EMBL/GenBank/DDBJ whole genome shotgun (WGS) entry which is preliminary data.</text>
</comment>
<sequence>MSFRGQDVDYYLCEDAVLNVRSEGQNLSFSQKTWGQVSFYDARVSDYGQLEQVLGDKWNTVDSLIVHGPINAADFTTLWKCSFEGKLTVLNLEYAQVKDDKIPECAFWKKDKQIIDDPRAYQGVVYLPIRRLILPDGIREIGDFAFSRMKLEQVNLPKSLRKLGVFSFSSCHWLSTDPLIIPEGITDIPAQCFVHCQCFDKLVLPSTLKYIGVCAFYNTRIEEVNLPEGLQEIKEGAFAGCDLKKVIIPGSLNELSGFLFSMCPYLEEIHIPDHITKIPGSFASWCPLLEKVNIPQSVIEIGSDAFGAAYKLKSIELPEGLKRIESDAFWYCAFDSIVFPASLEYLGGGSGANWKYIKKIYSRSPIPPFCEEDKANPGLGPFHSYTPNDIPVYVPIGSGEKYRQAFGWNYFTNIIETDKFPSGIEIPQVDDAGKYKIYGRDGMLVIEVAESLSSPVLYSVYSVDGTIIEQGSLTTSHSIPMPSRGIYIVRVGNTIHKALL</sequence>
<evidence type="ECO:0008006" key="3">
    <source>
        <dbReference type="Google" id="ProtNLM"/>
    </source>
</evidence>
<name>A0ABQ0E262_9PORP</name>
<dbReference type="InterPro" id="IPR026906">
    <property type="entry name" value="LRR_5"/>
</dbReference>
<dbReference type="SUPFAM" id="SSF52058">
    <property type="entry name" value="L domain-like"/>
    <property type="match status" value="1"/>
</dbReference>
<dbReference type="PANTHER" id="PTHR45661:SF3">
    <property type="entry name" value="IG-LIKE DOMAIN-CONTAINING PROTEIN"/>
    <property type="match status" value="1"/>
</dbReference>
<reference evidence="1 2" key="1">
    <citation type="journal article" date="2025" name="Int. J. Syst. Evol. Microbiol.">
        <title>Desulfovibrio falkowii sp. nov., Porphyromonas miyakawae sp. nov., Mediterraneibacter flintii sp. nov. and Owariibacterium komagatae gen. nov., sp. nov., isolated from human faeces.</title>
        <authorList>
            <person name="Hamaguchi T."/>
            <person name="Ohara M."/>
            <person name="Hisatomi A."/>
            <person name="Sekiguchi K."/>
            <person name="Takeda J.I."/>
            <person name="Ueyama J."/>
            <person name="Ito M."/>
            <person name="Nishiwaki H."/>
            <person name="Ogi T."/>
            <person name="Hirayama M."/>
            <person name="Ohkuma M."/>
            <person name="Sakamoto M."/>
            <person name="Ohno K."/>
        </authorList>
    </citation>
    <scope>NUCLEOTIDE SEQUENCE [LARGE SCALE GENOMIC DNA]</scope>
    <source>
        <strain evidence="1 2">13CB11C</strain>
    </source>
</reference>
<dbReference type="Pfam" id="PF13306">
    <property type="entry name" value="LRR_5"/>
    <property type="match status" value="2"/>
</dbReference>
<accession>A0ABQ0E262</accession>
<dbReference type="InterPro" id="IPR032675">
    <property type="entry name" value="LRR_dom_sf"/>
</dbReference>
<evidence type="ECO:0000313" key="1">
    <source>
        <dbReference type="EMBL" id="GAB1251777.1"/>
    </source>
</evidence>
<organism evidence="1 2">
    <name type="scientific">Porphyromonas miyakawae</name>
    <dbReference type="NCBI Taxonomy" id="3137470"/>
    <lineage>
        <taxon>Bacteria</taxon>
        <taxon>Pseudomonadati</taxon>
        <taxon>Bacteroidota</taxon>
        <taxon>Bacteroidia</taxon>
        <taxon>Bacteroidales</taxon>
        <taxon>Porphyromonadaceae</taxon>
        <taxon>Porphyromonas</taxon>
    </lineage>
</organism>
<evidence type="ECO:0000313" key="2">
    <source>
        <dbReference type="Proteomes" id="UP001628220"/>
    </source>
</evidence>